<organism evidence="1 2">
    <name type="scientific">Claviceps africana</name>
    <dbReference type="NCBI Taxonomy" id="83212"/>
    <lineage>
        <taxon>Eukaryota</taxon>
        <taxon>Fungi</taxon>
        <taxon>Dikarya</taxon>
        <taxon>Ascomycota</taxon>
        <taxon>Pezizomycotina</taxon>
        <taxon>Sordariomycetes</taxon>
        <taxon>Hypocreomycetidae</taxon>
        <taxon>Hypocreales</taxon>
        <taxon>Clavicipitaceae</taxon>
        <taxon>Claviceps</taxon>
    </lineage>
</organism>
<dbReference type="Proteomes" id="UP000811619">
    <property type="component" value="Unassembled WGS sequence"/>
</dbReference>
<dbReference type="EMBL" id="SRPY01000159">
    <property type="protein sequence ID" value="KAG5927752.1"/>
    <property type="molecule type" value="Genomic_DNA"/>
</dbReference>
<proteinExistence type="predicted"/>
<dbReference type="AlphaFoldDB" id="A0A8K0JBF0"/>
<accession>A0A8K0JBF0</accession>
<evidence type="ECO:0008006" key="3">
    <source>
        <dbReference type="Google" id="ProtNLM"/>
    </source>
</evidence>
<keyword evidence="2" id="KW-1185">Reference proteome</keyword>
<protein>
    <recommendedName>
        <fullName evidence="3">Cell wall glycoprotein</fullName>
    </recommendedName>
</protein>
<evidence type="ECO:0000313" key="2">
    <source>
        <dbReference type="Proteomes" id="UP000811619"/>
    </source>
</evidence>
<gene>
    <name evidence="1" type="ORF">E4U42_001839</name>
</gene>
<name>A0A8K0JBF0_9HYPO</name>
<dbReference type="PANTHER" id="PTHR39602:SF2">
    <property type="entry name" value="ACW-9"/>
    <property type="match status" value="1"/>
</dbReference>
<comment type="caution">
    <text evidence="1">The sequence shown here is derived from an EMBL/GenBank/DDBJ whole genome shotgun (WGS) entry which is preliminary data.</text>
</comment>
<dbReference type="OrthoDB" id="3836772at2759"/>
<dbReference type="PANTHER" id="PTHR39602">
    <property type="entry name" value="ACW-9"/>
    <property type="match status" value="1"/>
</dbReference>
<evidence type="ECO:0000313" key="1">
    <source>
        <dbReference type="EMBL" id="KAG5927752.1"/>
    </source>
</evidence>
<sequence>MYSKKDSLKALVLGAVVARAELPQRFYNGSGVVYTTEVVTAITTYCPGPTVLPIGNKTYTITAATTLTITDCPCTIHKPQPTGPVGGGDECAKKCNDEFDKCSNAPDANHSFCASKLADCVGYNPFGGSGYVKPTACSAAPAPTQPAGGKDCAAKCVDSYRQCQVAPNTNRAVCASDLATCVGYNPFGASGFVVPTACSAGPAGPVVTPPAGGSAGGKDCAAKCVAAFNQCQTAPDANHSFCASQLASCVGYNPFTEGSTFTTPTACSAGMQPTGTAPGAAMVPSGTPPPGVTAGAGHMTPAMALLALGAVVLL</sequence>
<reference evidence="1" key="1">
    <citation type="journal article" date="2020" name="bioRxiv">
        <title>Whole genome comparisons of ergot fungi reveals the divergence and evolution of species within the genus Claviceps are the result of varying mechanisms driving genome evolution and host range expansion.</title>
        <authorList>
            <person name="Wyka S.A."/>
            <person name="Mondo S.J."/>
            <person name="Liu M."/>
            <person name="Dettman J."/>
            <person name="Nalam V."/>
            <person name="Broders K.D."/>
        </authorList>
    </citation>
    <scope>NUCLEOTIDE SEQUENCE</scope>
    <source>
        <strain evidence="1">CCC 489</strain>
    </source>
</reference>